<name>A0A508WU11_9HYPH</name>
<proteinExistence type="predicted"/>
<gene>
    <name evidence="1" type="ORF">EMEDMD4_230021</name>
</gene>
<dbReference type="AlphaFoldDB" id="A0A508WU11"/>
<dbReference type="Proteomes" id="UP000507954">
    <property type="component" value="Unassembled WGS sequence"/>
</dbReference>
<accession>A0A508WU11</accession>
<sequence>MRDCTRFSARRLPGGDLIDLPGRLATGVILLPVNIEIGNFAANFQDPLADGGPCFCLGTSLLPTQP</sequence>
<evidence type="ECO:0000313" key="1">
    <source>
        <dbReference type="EMBL" id="VTZ61020.1"/>
    </source>
</evidence>
<reference evidence="1" key="1">
    <citation type="submission" date="2019-06" db="EMBL/GenBank/DDBJ databases">
        <authorList>
            <person name="Le Quere A."/>
            <person name="Colella S."/>
        </authorList>
    </citation>
    <scope>NUCLEOTIDE SEQUENCE</scope>
    <source>
        <strain evidence="1">EmedicaeMD41</strain>
    </source>
</reference>
<organism evidence="1">
    <name type="scientific">Sinorhizobium medicae</name>
    <dbReference type="NCBI Taxonomy" id="110321"/>
    <lineage>
        <taxon>Bacteria</taxon>
        <taxon>Pseudomonadati</taxon>
        <taxon>Pseudomonadota</taxon>
        <taxon>Alphaproteobacteria</taxon>
        <taxon>Hyphomicrobiales</taxon>
        <taxon>Rhizobiaceae</taxon>
        <taxon>Sinorhizobium/Ensifer group</taxon>
        <taxon>Sinorhizobium</taxon>
    </lineage>
</organism>
<protein>
    <submittedName>
        <fullName evidence="1">Uncharacterized protein</fullName>
    </submittedName>
</protein>
<dbReference type="EMBL" id="CABFNB010000088">
    <property type="protein sequence ID" value="VTZ61020.1"/>
    <property type="molecule type" value="Genomic_DNA"/>
</dbReference>